<evidence type="ECO:0000256" key="1">
    <source>
        <dbReference type="SAM" id="MobiDB-lite"/>
    </source>
</evidence>
<feature type="region of interest" description="Disordered" evidence="1">
    <location>
        <begin position="189"/>
        <end position="233"/>
    </location>
</feature>
<dbReference type="EMBL" id="JBHSWD010000001">
    <property type="protein sequence ID" value="MFC6591387.1"/>
    <property type="molecule type" value="Genomic_DNA"/>
</dbReference>
<feature type="compositionally biased region" description="Low complexity" evidence="1">
    <location>
        <begin position="341"/>
        <end position="350"/>
    </location>
</feature>
<evidence type="ECO:0000313" key="3">
    <source>
        <dbReference type="Proteomes" id="UP001596297"/>
    </source>
</evidence>
<feature type="region of interest" description="Disordered" evidence="1">
    <location>
        <begin position="308"/>
        <end position="431"/>
    </location>
</feature>
<accession>A0ABW1YD50</accession>
<keyword evidence="3" id="KW-1185">Reference proteome</keyword>
<gene>
    <name evidence="2" type="ORF">ACFP81_04740</name>
</gene>
<organism evidence="2 3">
    <name type="scientific">Deinococcus lacus</name>
    <dbReference type="NCBI Taxonomy" id="392561"/>
    <lineage>
        <taxon>Bacteria</taxon>
        <taxon>Thermotogati</taxon>
        <taxon>Deinococcota</taxon>
        <taxon>Deinococci</taxon>
        <taxon>Deinococcales</taxon>
        <taxon>Deinococcaceae</taxon>
        <taxon>Deinococcus</taxon>
    </lineage>
</organism>
<protein>
    <recommendedName>
        <fullName evidence="4">DNA polymerase III gamma subunit domain-containing protein</fullName>
    </recommendedName>
</protein>
<proteinExistence type="predicted"/>
<dbReference type="Gene3D" id="1.10.8.60">
    <property type="match status" value="1"/>
</dbReference>
<dbReference type="Proteomes" id="UP001596297">
    <property type="component" value="Unassembled WGS sequence"/>
</dbReference>
<dbReference type="RefSeq" id="WP_380082388.1">
    <property type="nucleotide sequence ID" value="NZ_JBHSWD010000001.1"/>
</dbReference>
<reference evidence="3" key="1">
    <citation type="journal article" date="2019" name="Int. J. Syst. Evol. Microbiol.">
        <title>The Global Catalogue of Microorganisms (GCM) 10K type strain sequencing project: providing services to taxonomists for standard genome sequencing and annotation.</title>
        <authorList>
            <consortium name="The Broad Institute Genomics Platform"/>
            <consortium name="The Broad Institute Genome Sequencing Center for Infectious Disease"/>
            <person name="Wu L."/>
            <person name="Ma J."/>
        </authorList>
    </citation>
    <scope>NUCLEOTIDE SEQUENCE [LARGE SCALE GENOMIC DNA]</scope>
    <source>
        <strain evidence="3">CGMCC 1.15772</strain>
    </source>
</reference>
<evidence type="ECO:0008006" key="4">
    <source>
        <dbReference type="Google" id="ProtNLM"/>
    </source>
</evidence>
<evidence type="ECO:0000313" key="2">
    <source>
        <dbReference type="EMBL" id="MFC6591387.1"/>
    </source>
</evidence>
<sequence length="474" mass="48394">MSADADALALLGRLADGAMRDGESLLERMLAAGQAVTRAAVEDALGLPPGERVRGVAQALVLDDAGAALAGAAELYRAGFAGRTVVEGLVSALGDALHAELGLGTGERLEGGDTSRLLRLQAALDEQASRFARSADQLSLELALTHALLAAETPGSPARPAPAAPASASSNLAQRLTRLERDLAALRASGGATPAAAPTPAAGSGSAAPGPLANPVASSQPVQATPPASPGPAALSGTWADVLQAASLQLRAFLKPARMHAEPGYVSLSYDERGCFHAKQVLAKLDEVKQLVQRTFGPVIFELITPDGTQRSDLGQDAGVTLPQASPAAPPPAPAAPSTPAPEAAGAAPAPFAPRKRRGPDFAPLDSPVAANPSPSAEPPPGLTSPVSPASPDDRAAAPLPAETPPPWAAAHVVDAPPPETEPQQPSSRELYLAEPVTEEPAWDEVGGDFLGSLRRWRHHPLQRHPLLRLPPAL</sequence>
<feature type="compositionally biased region" description="Pro residues" evidence="1">
    <location>
        <begin position="328"/>
        <end position="340"/>
    </location>
</feature>
<comment type="caution">
    <text evidence="2">The sequence shown here is derived from an EMBL/GenBank/DDBJ whole genome shotgun (WGS) entry which is preliminary data.</text>
</comment>
<name>A0ABW1YD50_9DEIO</name>
<feature type="compositionally biased region" description="Low complexity" evidence="1">
    <location>
        <begin position="189"/>
        <end position="213"/>
    </location>
</feature>
<feature type="compositionally biased region" description="Low complexity" evidence="1">
    <location>
        <begin position="385"/>
        <end position="401"/>
    </location>
</feature>